<dbReference type="GO" id="GO:0005829">
    <property type="term" value="C:cytosol"/>
    <property type="evidence" value="ECO:0007669"/>
    <property type="project" value="TreeGrafter"/>
</dbReference>
<comment type="cofactor">
    <cofactor evidence="2">
        <name>thiamine diphosphate</name>
        <dbReference type="ChEBI" id="CHEBI:58937"/>
    </cofactor>
</comment>
<evidence type="ECO:0000256" key="4">
    <source>
        <dbReference type="ARBA" id="ARBA00022679"/>
    </source>
</evidence>
<keyword evidence="5" id="KW-0479">Metal-binding</keyword>
<dbReference type="Pfam" id="PF13292">
    <property type="entry name" value="DXP_synthase_N"/>
    <property type="match status" value="1"/>
</dbReference>
<organism evidence="8">
    <name type="scientific">marine metagenome</name>
    <dbReference type="NCBI Taxonomy" id="408172"/>
    <lineage>
        <taxon>unclassified sequences</taxon>
        <taxon>metagenomes</taxon>
        <taxon>ecological metagenomes</taxon>
    </lineage>
</organism>
<comment type="cofactor">
    <cofactor evidence="1">
        <name>Mg(2+)</name>
        <dbReference type="ChEBI" id="CHEBI:18420"/>
    </cofactor>
</comment>
<keyword evidence="4" id="KW-0808">Transferase</keyword>
<feature type="non-terminal residue" evidence="8">
    <location>
        <position position="77"/>
    </location>
</feature>
<dbReference type="PANTHER" id="PTHR43322">
    <property type="entry name" value="1-D-DEOXYXYLULOSE 5-PHOSPHATE SYNTHASE-RELATED"/>
    <property type="match status" value="1"/>
</dbReference>
<dbReference type="PANTHER" id="PTHR43322:SF5">
    <property type="entry name" value="1-DEOXY-D-XYLULOSE-5-PHOSPHATE SYNTHASE, CHLOROPLASTIC"/>
    <property type="match status" value="1"/>
</dbReference>
<gene>
    <name evidence="8" type="ORF">METZ01_LOCUS246714</name>
</gene>
<dbReference type="SUPFAM" id="SSF52518">
    <property type="entry name" value="Thiamin diphosphate-binding fold (THDP-binding)"/>
    <property type="match status" value="1"/>
</dbReference>
<dbReference type="PROSITE" id="PS00801">
    <property type="entry name" value="TRANSKETOLASE_1"/>
    <property type="match status" value="1"/>
</dbReference>
<reference evidence="8" key="1">
    <citation type="submission" date="2018-05" db="EMBL/GenBank/DDBJ databases">
        <authorList>
            <person name="Lanie J.A."/>
            <person name="Ng W.-L."/>
            <person name="Kazmierczak K.M."/>
            <person name="Andrzejewski T.M."/>
            <person name="Davidsen T.M."/>
            <person name="Wayne K.J."/>
            <person name="Tettelin H."/>
            <person name="Glass J.I."/>
            <person name="Rusch D."/>
            <person name="Podicherti R."/>
            <person name="Tsui H.-C.T."/>
            <person name="Winkler M.E."/>
        </authorList>
    </citation>
    <scope>NUCLEOTIDE SEQUENCE</scope>
</reference>
<evidence type="ECO:0000256" key="3">
    <source>
        <dbReference type="ARBA" id="ARBA00011738"/>
    </source>
</evidence>
<dbReference type="GO" id="GO:0046872">
    <property type="term" value="F:metal ion binding"/>
    <property type="evidence" value="ECO:0007669"/>
    <property type="project" value="UniProtKB-KW"/>
</dbReference>
<comment type="subunit">
    <text evidence="3">Homodimer.</text>
</comment>
<accession>A0A382I2H9</accession>
<dbReference type="InterPro" id="IPR005477">
    <property type="entry name" value="Dxylulose-5-P_synthase"/>
</dbReference>
<dbReference type="InterPro" id="IPR049557">
    <property type="entry name" value="Transketolase_CS"/>
</dbReference>
<evidence type="ECO:0000256" key="1">
    <source>
        <dbReference type="ARBA" id="ARBA00001946"/>
    </source>
</evidence>
<proteinExistence type="predicted"/>
<evidence type="ECO:0000256" key="6">
    <source>
        <dbReference type="ARBA" id="ARBA00022842"/>
    </source>
</evidence>
<evidence type="ECO:0000256" key="7">
    <source>
        <dbReference type="ARBA" id="ARBA00023052"/>
    </source>
</evidence>
<dbReference type="EMBL" id="UINC01064824">
    <property type="protein sequence ID" value="SVB93860.1"/>
    <property type="molecule type" value="Genomic_DNA"/>
</dbReference>
<sequence length="77" mass="8715">MADTNHLDKILQPEDVKKLGLQELDHLATEIREEIIEVVSRNGGHLGSNLGVVDLTLALYKIFDIRKDNVIWDGSYQ</sequence>
<dbReference type="GO" id="GO:0008661">
    <property type="term" value="F:1-deoxy-D-xylulose-5-phosphate synthase activity"/>
    <property type="evidence" value="ECO:0007669"/>
    <property type="project" value="InterPro"/>
</dbReference>
<keyword evidence="6" id="KW-0460">Magnesium</keyword>
<dbReference type="Gene3D" id="3.40.50.970">
    <property type="match status" value="1"/>
</dbReference>
<evidence type="ECO:0000256" key="5">
    <source>
        <dbReference type="ARBA" id="ARBA00022723"/>
    </source>
</evidence>
<dbReference type="GO" id="GO:0016114">
    <property type="term" value="P:terpenoid biosynthetic process"/>
    <property type="evidence" value="ECO:0007669"/>
    <property type="project" value="InterPro"/>
</dbReference>
<dbReference type="GO" id="GO:0019288">
    <property type="term" value="P:isopentenyl diphosphate biosynthetic process, methylerythritol 4-phosphate pathway"/>
    <property type="evidence" value="ECO:0007669"/>
    <property type="project" value="TreeGrafter"/>
</dbReference>
<dbReference type="InterPro" id="IPR029061">
    <property type="entry name" value="THDP-binding"/>
</dbReference>
<name>A0A382I2H9_9ZZZZ</name>
<evidence type="ECO:0000256" key="2">
    <source>
        <dbReference type="ARBA" id="ARBA00001964"/>
    </source>
</evidence>
<dbReference type="AlphaFoldDB" id="A0A382I2H9"/>
<keyword evidence="7" id="KW-0786">Thiamine pyrophosphate</keyword>
<protein>
    <submittedName>
        <fullName evidence="8">Uncharacterized protein</fullName>
    </submittedName>
</protein>
<evidence type="ECO:0000313" key="8">
    <source>
        <dbReference type="EMBL" id="SVB93860.1"/>
    </source>
</evidence>